<feature type="compositionally biased region" description="Basic and acidic residues" evidence="1">
    <location>
        <begin position="695"/>
        <end position="707"/>
    </location>
</feature>
<comment type="caution">
    <text evidence="2">The sequence shown here is derived from an EMBL/GenBank/DDBJ whole genome shotgun (WGS) entry which is preliminary data.</text>
</comment>
<feature type="region of interest" description="Disordered" evidence="1">
    <location>
        <begin position="639"/>
        <end position="774"/>
    </location>
</feature>
<feature type="compositionally biased region" description="Polar residues" evidence="1">
    <location>
        <begin position="21"/>
        <end position="31"/>
    </location>
</feature>
<accession>R4XGT6</accession>
<feature type="compositionally biased region" description="Polar residues" evidence="1">
    <location>
        <begin position="898"/>
        <end position="915"/>
    </location>
</feature>
<sequence length="965" mass="106606">MSHLTSGHVGRESRKRPRSSLPVNGNTSLPTPSRADDHDAKRVRSAPRERTAGVLPESANKERPSAAMFDRLFTTTPLPKSLRARLPAEPASQSPKIAKQSTPTSTPRLQTGGLSPDDLELATSTFSQFGDDIDEISLLGLAAIEHADSRNRRKSPVSFLDDISMKMESPGNFSIDKLLEDHEPEFTGHILDTPTLLKQSPRTMDDSVNGILDELMTAVADTQAALGDEQSEDILPHDFTMPEVVQSSKQAQDRTHGVIQSPVQGGLESDPDTGLKQMPYATLEYINTPARPMEENKCMEYMLQSTPKPTATIHNPHSVQRTPPHKELAFVDSLQPPAQLTGTIDPQGESFASTTIDAENDHEDPFAVHKGSTNTDFRLATSTPMTNVALHAFDRRLKEPGNVLGSAIRLESSQGTWPPGQDHTFEEQLRDARKTATFKLSTPIISRIDKLHKVGCSEPRLKASKPTTPPPRKRYSMDIPLSRSGVTIELWENHDSVVRQRRSVSPALDVTLGTDVKTPPPKNRVAMDVPLSRGQTPEEVWRAGEADSRRRRVLLTPEPRRRTSSSLNLMVDESPQCNNSIEPAESSSVDSLRMGLPKMPKLDFGREVRHARTLSEPTDVPILLPPLQDSDEQDNVVVVDDDESESPEQQNVVDTEVATTGLEAQPPQHMVRTQRRSLTGQHFTPQSSKLRLLARHLEDDKETRPESESLSIEQAATESLTPKSLRRKQLSDDINLDFASETKPQFSHPEDESAESIHGSEKEAEEVASSRETDTFVATEKATGRGQVGIATPVFTLKRKRPMNETPLAMPETSISALPSVAKPLGKTKANHRNGLKAPKVTKLATFGILPEVLPRSRRERKKPAEFWKIQSSSAVKDDSDMDLVSQPTAELLKRKPTNTTAHETSNEQITTADQASHPLPKKRRLRPSEFEGPISSHCKIQGSSKGKAPVRQPKKQIPSHNFED</sequence>
<feature type="compositionally biased region" description="Polar residues" evidence="1">
    <location>
        <begin position="91"/>
        <end position="113"/>
    </location>
</feature>
<keyword evidence="3" id="KW-1185">Reference proteome</keyword>
<feature type="region of interest" description="Disordered" evidence="1">
    <location>
        <begin position="85"/>
        <end position="119"/>
    </location>
</feature>
<dbReference type="EMBL" id="CAHR02000171">
    <property type="protein sequence ID" value="CCG83702.1"/>
    <property type="molecule type" value="Genomic_DNA"/>
</dbReference>
<dbReference type="AlphaFoldDB" id="R4XGT6"/>
<reference evidence="2 3" key="1">
    <citation type="journal article" date="2013" name="MBio">
        <title>Genome sequencing of the plant pathogen Taphrina deformans, the causal agent of peach leaf curl.</title>
        <authorList>
            <person name="Cisse O.H."/>
            <person name="Almeida J.M.G.C.F."/>
            <person name="Fonseca A."/>
            <person name="Kumar A.A."/>
            <person name="Salojaervi J."/>
            <person name="Overmyer K."/>
            <person name="Hauser P.M."/>
            <person name="Pagni M."/>
        </authorList>
    </citation>
    <scope>NUCLEOTIDE SEQUENCE [LARGE SCALE GENOMIC DNA]</scope>
    <source>
        <strain evidence="3">PYCC 5710 / ATCC 11124 / CBS 356.35 / IMI 108563 / JCM 9778 / NBRC 8474</strain>
    </source>
</reference>
<evidence type="ECO:0000256" key="1">
    <source>
        <dbReference type="SAM" id="MobiDB-lite"/>
    </source>
</evidence>
<evidence type="ECO:0000313" key="2">
    <source>
        <dbReference type="EMBL" id="CCG83702.1"/>
    </source>
</evidence>
<feature type="region of interest" description="Disordered" evidence="1">
    <location>
        <begin position="573"/>
        <end position="593"/>
    </location>
</feature>
<organism evidence="2 3">
    <name type="scientific">Taphrina deformans (strain PYCC 5710 / ATCC 11124 / CBS 356.35 / IMI 108563 / JCM 9778 / NBRC 8474)</name>
    <name type="common">Peach leaf curl fungus</name>
    <name type="synonym">Lalaria deformans</name>
    <dbReference type="NCBI Taxonomy" id="1097556"/>
    <lineage>
        <taxon>Eukaryota</taxon>
        <taxon>Fungi</taxon>
        <taxon>Dikarya</taxon>
        <taxon>Ascomycota</taxon>
        <taxon>Taphrinomycotina</taxon>
        <taxon>Taphrinomycetes</taxon>
        <taxon>Taphrinales</taxon>
        <taxon>Taphrinaceae</taxon>
        <taxon>Taphrina</taxon>
    </lineage>
</organism>
<feature type="region of interest" description="Disordered" evidence="1">
    <location>
        <begin position="459"/>
        <end position="478"/>
    </location>
</feature>
<dbReference type="Proteomes" id="UP000013776">
    <property type="component" value="Unassembled WGS sequence"/>
</dbReference>
<feature type="compositionally biased region" description="Basic and acidic residues" evidence="1">
    <location>
        <begin position="34"/>
        <end position="51"/>
    </location>
</feature>
<feature type="compositionally biased region" description="Polar residues" evidence="1">
    <location>
        <begin position="708"/>
        <end position="722"/>
    </location>
</feature>
<name>R4XGT6_TAPDE</name>
<protein>
    <submittedName>
        <fullName evidence="2">Uncharacterized protein</fullName>
    </submittedName>
</protein>
<feature type="region of interest" description="Disordered" evidence="1">
    <location>
        <begin position="1"/>
        <end position="70"/>
    </location>
</feature>
<proteinExistence type="predicted"/>
<feature type="compositionally biased region" description="Polar residues" evidence="1">
    <location>
        <begin position="575"/>
        <end position="590"/>
    </location>
</feature>
<gene>
    <name evidence="2" type="ORF">TAPDE_003906</name>
</gene>
<evidence type="ECO:0000313" key="3">
    <source>
        <dbReference type="Proteomes" id="UP000013776"/>
    </source>
</evidence>
<feature type="region of interest" description="Disordered" evidence="1">
    <location>
        <begin position="858"/>
        <end position="965"/>
    </location>
</feature>
<feature type="region of interest" description="Disordered" evidence="1">
    <location>
        <begin position="248"/>
        <end position="273"/>
    </location>
</feature>
<feature type="compositionally biased region" description="Polar residues" evidence="1">
    <location>
        <begin position="676"/>
        <end position="689"/>
    </location>
</feature>